<dbReference type="Proteomes" id="UP000199705">
    <property type="component" value="Unassembled WGS sequence"/>
</dbReference>
<dbReference type="EMBL" id="FNCG01000020">
    <property type="protein sequence ID" value="SDI41785.1"/>
    <property type="molecule type" value="Genomic_DNA"/>
</dbReference>
<evidence type="ECO:0000256" key="1">
    <source>
        <dbReference type="SAM" id="SignalP"/>
    </source>
</evidence>
<dbReference type="AlphaFoldDB" id="A0A1G8KEE4"/>
<sequence>MKALYSLFAVCSLMFAACSDNKPVELYNTKAALPSSPKYNLDGLKVITSFVNKTKGTASTLYGNDQALKSAIDGNKTVGTNEVFTLVTWKQQDDDHWFGAKIPSDIESVEVIKTTSSGNSVAVNYQQLNGKSLDLKADTSGQSERIKYILGQKPSVLP</sequence>
<proteinExistence type="predicted"/>
<protein>
    <submittedName>
        <fullName evidence="2">Uncharacterized protein</fullName>
    </submittedName>
</protein>
<feature type="signal peptide" evidence="1">
    <location>
        <begin position="1"/>
        <end position="19"/>
    </location>
</feature>
<evidence type="ECO:0000313" key="3">
    <source>
        <dbReference type="Proteomes" id="UP000199705"/>
    </source>
</evidence>
<evidence type="ECO:0000313" key="2">
    <source>
        <dbReference type="EMBL" id="SDI41785.1"/>
    </source>
</evidence>
<keyword evidence="3" id="KW-1185">Reference proteome</keyword>
<dbReference type="RefSeq" id="WP_091174897.1">
    <property type="nucleotide sequence ID" value="NZ_FNCG01000020.1"/>
</dbReference>
<reference evidence="3" key="1">
    <citation type="submission" date="2016-10" db="EMBL/GenBank/DDBJ databases">
        <authorList>
            <person name="Varghese N."/>
            <person name="Submissions S."/>
        </authorList>
    </citation>
    <scope>NUCLEOTIDE SEQUENCE [LARGE SCALE GENOMIC DNA]</scope>
    <source>
        <strain evidence="3">Gh-67</strain>
    </source>
</reference>
<dbReference type="PROSITE" id="PS51257">
    <property type="entry name" value="PROKAR_LIPOPROTEIN"/>
    <property type="match status" value="1"/>
</dbReference>
<feature type="chain" id="PRO_5011546291" evidence="1">
    <location>
        <begin position="20"/>
        <end position="158"/>
    </location>
</feature>
<organism evidence="2 3">
    <name type="scientific">Mucilaginibacter gossypii</name>
    <dbReference type="NCBI Taxonomy" id="551996"/>
    <lineage>
        <taxon>Bacteria</taxon>
        <taxon>Pseudomonadati</taxon>
        <taxon>Bacteroidota</taxon>
        <taxon>Sphingobacteriia</taxon>
        <taxon>Sphingobacteriales</taxon>
        <taxon>Sphingobacteriaceae</taxon>
        <taxon>Mucilaginibacter</taxon>
    </lineage>
</organism>
<accession>A0A1G8KEE4</accession>
<gene>
    <name evidence="2" type="ORF">SAMN05192573_12086</name>
</gene>
<keyword evidence="1" id="KW-0732">Signal</keyword>
<dbReference type="STRING" id="551996.SAMN05192573_12086"/>
<name>A0A1G8KEE4_9SPHI</name>